<feature type="transmembrane region" description="Helical" evidence="6">
    <location>
        <begin position="226"/>
        <end position="251"/>
    </location>
</feature>
<evidence type="ECO:0000313" key="9">
    <source>
        <dbReference type="Proteomes" id="UP000052955"/>
    </source>
</evidence>
<protein>
    <submittedName>
        <fullName evidence="8">NADH:ubiquinone oxidoreductase subunit N</fullName>
    </submittedName>
</protein>
<organism evidence="8 9">
    <name type="scientific">Actinobacteria bacterium BACL15 MAG-120823-bin78</name>
    <dbReference type="NCBI Taxonomy" id="1655563"/>
    <lineage>
        <taxon>Bacteria</taxon>
        <taxon>Bacillati</taxon>
        <taxon>Actinomycetota</taxon>
        <taxon>Actinomycetes</taxon>
        <taxon>Actinomycetes incertae sedis</taxon>
        <taxon>ac1 cluster</taxon>
    </lineage>
</organism>
<dbReference type="Proteomes" id="UP000052955">
    <property type="component" value="Unassembled WGS sequence"/>
</dbReference>
<feature type="transmembrane region" description="Helical" evidence="6">
    <location>
        <begin position="184"/>
        <end position="206"/>
    </location>
</feature>
<accession>A0A0R2PC25</accession>
<feature type="transmembrane region" description="Helical" evidence="6">
    <location>
        <begin position="292"/>
        <end position="315"/>
    </location>
</feature>
<dbReference type="InterPro" id="IPR001750">
    <property type="entry name" value="ND/Mrp_TM"/>
</dbReference>
<comment type="subcellular location">
    <subcellularLocation>
        <location evidence="1">Endomembrane system</location>
        <topology evidence="1">Multi-pass membrane protein</topology>
    </subcellularLocation>
    <subcellularLocation>
        <location evidence="5">Membrane</location>
        <topology evidence="5">Multi-pass membrane protein</topology>
    </subcellularLocation>
</comment>
<evidence type="ECO:0000259" key="7">
    <source>
        <dbReference type="Pfam" id="PF00361"/>
    </source>
</evidence>
<dbReference type="AlphaFoldDB" id="A0A0R2PC25"/>
<proteinExistence type="predicted"/>
<evidence type="ECO:0000256" key="6">
    <source>
        <dbReference type="SAM" id="Phobius"/>
    </source>
</evidence>
<reference evidence="8 9" key="1">
    <citation type="submission" date="2015-10" db="EMBL/GenBank/DDBJ databases">
        <title>Metagenome-Assembled Genomes uncover a global brackish microbiome.</title>
        <authorList>
            <person name="Hugerth L.W."/>
            <person name="Larsson J."/>
            <person name="Alneberg J."/>
            <person name="Lindh M.V."/>
            <person name="Legrand C."/>
            <person name="Pinhassi J."/>
            <person name="Andersson A.F."/>
        </authorList>
    </citation>
    <scope>NUCLEOTIDE SEQUENCE [LARGE SCALE GENOMIC DNA]</scope>
    <source>
        <strain evidence="8">BACL15 MAG-120823-bin78</strain>
    </source>
</reference>
<keyword evidence="4 6" id="KW-0472">Membrane</keyword>
<dbReference type="EMBL" id="LIAN01000295">
    <property type="protein sequence ID" value="KRO35508.1"/>
    <property type="molecule type" value="Genomic_DNA"/>
</dbReference>
<feature type="transmembrane region" description="Helical" evidence="6">
    <location>
        <begin position="141"/>
        <end position="164"/>
    </location>
</feature>
<feature type="domain" description="NADH:quinone oxidoreductase/Mrp antiporter transmembrane" evidence="7">
    <location>
        <begin position="146"/>
        <end position="351"/>
    </location>
</feature>
<name>A0A0R2PC25_9ACTN</name>
<sequence length="351" mass="37260">MIFTSPALSYTLLSPILILLGGALIGVLVEAFVSKALRPVVQLTLSLGTLMLALMQVWRIRGEESLTPAMGSLVIDGPAVLIQGSILIIAIISIFLIADTEQFTPLAAALPGSAEEREAEQAGNQVTEVYPLTLFAVSGMMIFPIATDLIMLFVALEVLSLPLYLMAGLSRRRRLASQESALKYFLLGSFASAFFLFGAAYLYGFSGSITFSGIQAAVVGGTGNDVLLLIGMSFLSIGLLFKVGAVPFHSWTPDVYQGAPTPITAFMAAATKVAAFGAMLRIYYTVFANAEWSWIPVISAIAIISMVLGSLVAIAQRDVKRMLAYSSIAHAGFLLSGIIALNKSGLDATIF</sequence>
<gene>
    <name evidence="8" type="ORF">ABR55_02700</name>
</gene>
<evidence type="ECO:0000256" key="5">
    <source>
        <dbReference type="RuleBase" id="RU000320"/>
    </source>
</evidence>
<evidence type="ECO:0000256" key="4">
    <source>
        <dbReference type="ARBA" id="ARBA00023136"/>
    </source>
</evidence>
<dbReference type="GO" id="GO:0016020">
    <property type="term" value="C:membrane"/>
    <property type="evidence" value="ECO:0007669"/>
    <property type="project" value="UniProtKB-SubCell"/>
</dbReference>
<evidence type="ECO:0000256" key="3">
    <source>
        <dbReference type="ARBA" id="ARBA00022989"/>
    </source>
</evidence>
<evidence type="ECO:0000313" key="8">
    <source>
        <dbReference type="EMBL" id="KRO35508.1"/>
    </source>
</evidence>
<feature type="non-terminal residue" evidence="8">
    <location>
        <position position="351"/>
    </location>
</feature>
<feature type="transmembrane region" description="Helical" evidence="6">
    <location>
        <begin position="79"/>
        <end position="98"/>
    </location>
</feature>
<evidence type="ECO:0000256" key="1">
    <source>
        <dbReference type="ARBA" id="ARBA00004127"/>
    </source>
</evidence>
<dbReference type="GO" id="GO:0012505">
    <property type="term" value="C:endomembrane system"/>
    <property type="evidence" value="ECO:0007669"/>
    <property type="project" value="UniProtKB-SubCell"/>
</dbReference>
<feature type="transmembrane region" description="Helical" evidence="6">
    <location>
        <begin position="12"/>
        <end position="33"/>
    </location>
</feature>
<comment type="caution">
    <text evidence="8">The sequence shown here is derived from an EMBL/GenBank/DDBJ whole genome shotgun (WGS) entry which is preliminary data.</text>
</comment>
<keyword evidence="2 5" id="KW-0812">Transmembrane</keyword>
<dbReference type="Pfam" id="PF00361">
    <property type="entry name" value="Proton_antipo_M"/>
    <property type="match status" value="1"/>
</dbReference>
<feature type="transmembrane region" description="Helical" evidence="6">
    <location>
        <begin position="263"/>
        <end position="286"/>
    </location>
</feature>
<keyword evidence="8" id="KW-0830">Ubiquinone</keyword>
<evidence type="ECO:0000256" key="2">
    <source>
        <dbReference type="ARBA" id="ARBA00022692"/>
    </source>
</evidence>
<dbReference type="NCBIfam" id="NF004441">
    <property type="entry name" value="PRK05777.1-4"/>
    <property type="match status" value="1"/>
</dbReference>
<feature type="transmembrane region" description="Helical" evidence="6">
    <location>
        <begin position="322"/>
        <end position="341"/>
    </location>
</feature>
<keyword evidence="3 6" id="KW-1133">Transmembrane helix</keyword>
<dbReference type="PANTHER" id="PTHR22773">
    <property type="entry name" value="NADH DEHYDROGENASE"/>
    <property type="match status" value="1"/>
</dbReference>
<feature type="transmembrane region" description="Helical" evidence="6">
    <location>
        <begin position="39"/>
        <end position="58"/>
    </location>
</feature>